<keyword evidence="3" id="KW-1185">Reference proteome</keyword>
<feature type="region of interest" description="Disordered" evidence="1">
    <location>
        <begin position="1"/>
        <end position="77"/>
    </location>
</feature>
<feature type="compositionally biased region" description="Polar residues" evidence="1">
    <location>
        <begin position="46"/>
        <end position="58"/>
    </location>
</feature>
<sequence length="77" mass="8755">MKTSIAEGKNVLQRTARNQSEDLVSTDDPTLLYHKHQQTQTKTTGVPLTSLSVESQHIQGKMRNPQTQHTEHQHNHT</sequence>
<dbReference type="Proteomes" id="UP000277204">
    <property type="component" value="Unassembled WGS sequence"/>
</dbReference>
<protein>
    <submittedName>
        <fullName evidence="2">Uncharacterized protein</fullName>
    </submittedName>
</protein>
<evidence type="ECO:0000256" key="1">
    <source>
        <dbReference type="SAM" id="MobiDB-lite"/>
    </source>
</evidence>
<name>A0A183NC50_9TREM</name>
<organism evidence="2 3">
    <name type="scientific">Schistosoma margrebowiei</name>
    <dbReference type="NCBI Taxonomy" id="48269"/>
    <lineage>
        <taxon>Eukaryota</taxon>
        <taxon>Metazoa</taxon>
        <taxon>Spiralia</taxon>
        <taxon>Lophotrochozoa</taxon>
        <taxon>Platyhelminthes</taxon>
        <taxon>Trematoda</taxon>
        <taxon>Digenea</taxon>
        <taxon>Strigeidida</taxon>
        <taxon>Schistosomatoidea</taxon>
        <taxon>Schistosomatidae</taxon>
        <taxon>Schistosoma</taxon>
    </lineage>
</organism>
<accession>A0A183NC50</accession>
<proteinExistence type="predicted"/>
<dbReference type="AlphaFoldDB" id="A0A183NC50"/>
<evidence type="ECO:0000313" key="2">
    <source>
        <dbReference type="EMBL" id="VDP56976.1"/>
    </source>
</evidence>
<gene>
    <name evidence="2" type="ORF">SMRZ_LOCUS25875</name>
</gene>
<feature type="compositionally biased region" description="Polar residues" evidence="1">
    <location>
        <begin position="12"/>
        <end position="23"/>
    </location>
</feature>
<reference evidence="2 3" key="1">
    <citation type="submission" date="2018-11" db="EMBL/GenBank/DDBJ databases">
        <authorList>
            <consortium name="Pathogen Informatics"/>
        </authorList>
    </citation>
    <scope>NUCLEOTIDE SEQUENCE [LARGE SCALE GENOMIC DNA]</scope>
    <source>
        <strain evidence="2 3">Zambia</strain>
    </source>
</reference>
<evidence type="ECO:0000313" key="3">
    <source>
        <dbReference type="Proteomes" id="UP000277204"/>
    </source>
</evidence>
<dbReference type="EMBL" id="UZAI01021965">
    <property type="protein sequence ID" value="VDP56976.1"/>
    <property type="molecule type" value="Genomic_DNA"/>
</dbReference>